<dbReference type="InterPro" id="IPR036852">
    <property type="entry name" value="Peptidase_S8/S53_dom_sf"/>
</dbReference>
<dbReference type="PANTHER" id="PTHR43399:SF4">
    <property type="entry name" value="CELL WALL-ASSOCIATED PROTEASE"/>
    <property type="match status" value="1"/>
</dbReference>
<keyword evidence="4 5" id="KW-0720">Serine protease</keyword>
<keyword evidence="7" id="KW-0732">Signal</keyword>
<dbReference type="Pfam" id="PF00082">
    <property type="entry name" value="Peptidase_S8"/>
    <property type="match status" value="1"/>
</dbReference>
<proteinExistence type="inferred from homology"/>
<dbReference type="GO" id="GO:0006508">
    <property type="term" value="P:proteolysis"/>
    <property type="evidence" value="ECO:0007669"/>
    <property type="project" value="UniProtKB-KW"/>
</dbReference>
<evidence type="ECO:0000256" key="3">
    <source>
        <dbReference type="ARBA" id="ARBA00022801"/>
    </source>
</evidence>
<dbReference type="InterPro" id="IPR015500">
    <property type="entry name" value="Peptidase_S8_subtilisin-rel"/>
</dbReference>
<feature type="active site" description="Charge relay system" evidence="5">
    <location>
        <position position="302"/>
    </location>
</feature>
<feature type="compositionally biased region" description="Pro residues" evidence="6">
    <location>
        <begin position="44"/>
        <end position="57"/>
    </location>
</feature>
<evidence type="ECO:0000256" key="7">
    <source>
        <dbReference type="SAM" id="SignalP"/>
    </source>
</evidence>
<dbReference type="Proteomes" id="UP000886845">
    <property type="component" value="Unassembled WGS sequence"/>
</dbReference>
<dbReference type="GO" id="GO:0004252">
    <property type="term" value="F:serine-type endopeptidase activity"/>
    <property type="evidence" value="ECO:0007669"/>
    <property type="project" value="UniProtKB-UniRule"/>
</dbReference>
<organism evidence="9 10">
    <name type="scientific">Candidatus Spyradenecus faecavium</name>
    <dbReference type="NCBI Taxonomy" id="2840947"/>
    <lineage>
        <taxon>Bacteria</taxon>
        <taxon>Pseudomonadati</taxon>
        <taxon>Lentisphaerota</taxon>
        <taxon>Lentisphaeria</taxon>
        <taxon>Lentisphaerales</taxon>
        <taxon>Lentisphaeraceae</taxon>
        <taxon>Lentisphaeraceae incertae sedis</taxon>
        <taxon>Candidatus Spyradenecus</taxon>
    </lineage>
</organism>
<feature type="active site" description="Charge relay system" evidence="5">
    <location>
        <position position="552"/>
    </location>
</feature>
<dbReference type="InterPro" id="IPR023828">
    <property type="entry name" value="Peptidase_S8_Ser-AS"/>
</dbReference>
<comment type="caution">
    <text evidence="9">The sequence shown here is derived from an EMBL/GenBank/DDBJ whole genome shotgun (WGS) entry which is preliminary data.</text>
</comment>
<dbReference type="PRINTS" id="PR00723">
    <property type="entry name" value="SUBTILISIN"/>
</dbReference>
<dbReference type="SUPFAM" id="SSF52743">
    <property type="entry name" value="Subtilisin-like"/>
    <property type="match status" value="1"/>
</dbReference>
<evidence type="ECO:0000256" key="4">
    <source>
        <dbReference type="ARBA" id="ARBA00022825"/>
    </source>
</evidence>
<feature type="active site" description="Charge relay system" evidence="5">
    <location>
        <position position="246"/>
    </location>
</feature>
<feature type="domain" description="Peptidase S8/S53" evidence="8">
    <location>
        <begin position="237"/>
        <end position="589"/>
    </location>
</feature>
<dbReference type="PROSITE" id="PS51892">
    <property type="entry name" value="SUBTILASE"/>
    <property type="match status" value="1"/>
</dbReference>
<name>A0A9D1NNQ7_9BACT</name>
<protein>
    <submittedName>
        <fullName evidence="9">S8 family serine peptidase</fullName>
    </submittedName>
</protein>
<dbReference type="InterPro" id="IPR022398">
    <property type="entry name" value="Peptidase_S8_His-AS"/>
</dbReference>
<dbReference type="InterPro" id="IPR008979">
    <property type="entry name" value="Galactose-bd-like_sf"/>
</dbReference>
<comment type="similarity">
    <text evidence="1 5">Belongs to the peptidase S8 family.</text>
</comment>
<feature type="signal peptide" evidence="7">
    <location>
        <begin position="1"/>
        <end position="21"/>
    </location>
</feature>
<reference evidence="9" key="1">
    <citation type="submission" date="2020-10" db="EMBL/GenBank/DDBJ databases">
        <authorList>
            <person name="Gilroy R."/>
        </authorList>
    </citation>
    <scope>NUCLEOTIDE SEQUENCE</scope>
    <source>
        <strain evidence="9">35461</strain>
    </source>
</reference>
<dbReference type="CDD" id="cd04842">
    <property type="entry name" value="Peptidases_S8_Kp43_protease"/>
    <property type="match status" value="1"/>
</dbReference>
<evidence type="ECO:0000256" key="1">
    <source>
        <dbReference type="ARBA" id="ARBA00011073"/>
    </source>
</evidence>
<dbReference type="InterPro" id="IPR051048">
    <property type="entry name" value="Peptidase_S8/S53_subtilisin"/>
</dbReference>
<sequence length="1363" mass="142145">MKRRLPLLLSALAVCAVVWLALRGGNESVASAPAPAEATAPAASPVPPPPPAPPAPAARPTSLPATVPPDCADASGRVRRTVFPAPGAALADLRSAIAGAGGEALGWNPDGGYDTMLPRDALPTLRAAGCRLTLAPLPVTPALRRAVEAGGTVPVSLACADEATATRLQARLGGVRVGAALQAEVSVEALAAALTEEGGILGADRTPETRLCNNVARTERFLGVDTLQGGDASGLTGAGEVVAVCDSGLSSGIPGYLGQDGAEPFHPGLRARVMAISPQPWEAMYTPDRVRRLSDGNDPDGHGTHVTGSVLGDGSCSEDRRFRGVAPGARVFFQTNARLFGLSPGGISAPTLLDPLFDEAYAAGARIHSNSWQSADLGESRGAVYSLSAWSIDRFVWSHRDFLPLFAAANDGMDTDADGVGDLGTLVSSPALAKNCLTVGAAETYRPTVSDGRDADGVPAPVLNSEIRKVGGADLLADPLGSAPGDAPDRRGVAIFSCRGPLPDGRLKPDLVAPGTQIVSARRAGKVFAHSLLAAPATEEEQAYYHAADGTSMATPLTAGSAAVARQWCREALGVDDPGQTLLRALLLLGAQSIYPGQFGEGPNREIPTPAPNGAEGFGLLSLSRALAPAHAETFDYGETGFLRDFPVEVTAEGTLRAVLVWVDYPAQLYAARTLVNDLDLELLDASGAVVAYPNGLPGPDRVNVAERIEAAVAPGAYTLRVRGHAIPFPDGQAALVCSLPGVAPAPFIAHDPVERLAPGEAVALRATLLHPAAETDALTLETSADGAAWTPAEALTLTAPQAGRFLYRLRAGETVAGPYAVTVGEAVPLTVATSGPFFPATPAVGQTLPFAAGEIVTATALPARTWAFDDGTDVISAEDAPVGGWTLTDAEGRVLDLGVGGTAVFAMPAAPATLTWTAEAIDPAVWRILTFDAHTVLCRVGDRFVLPTPDPLPKERRVVTGVWVTQDGTRHRAGQAYGPVTGNVAFTAERLPWAQAYFGGADYDPEADPDGDGYANAEEALDLTDPNDPASRPTPPTLTLLSDPPVQNPCASWAGRVARFGGADAESALTLLAQTRLPGGDWGALTRGVTPPRIAPLGPQTECRVGVADALGVAFLDGQPGGRADHLVWSDVFTLECVDPRPRLAATLAEDGTLTLRNLGTNPLEAEVIPARFRAEAEQRWAIDPPQTVTDGAPFTWPLPWMHGLTKGTKVTFTYDYTGDDDFFTPGVLLMNGTLPSVAANAFLRSEAGDVKTADFTLTMDYPDATDLCFQPTTNFDDEIEPYAILSVTLSGRNVWTPATADEAAPAAFPLTVPGGGAWAGRFTFDPAFPLAERAVFIRSNDPVEPRCFLPWPRHGYRLRLR</sequence>
<feature type="compositionally biased region" description="Low complexity" evidence="6">
    <location>
        <begin position="31"/>
        <end position="43"/>
    </location>
</feature>
<gene>
    <name evidence="9" type="ORF">IAC79_07760</name>
</gene>
<evidence type="ECO:0000313" key="10">
    <source>
        <dbReference type="Proteomes" id="UP000886845"/>
    </source>
</evidence>
<evidence type="ECO:0000256" key="6">
    <source>
        <dbReference type="SAM" id="MobiDB-lite"/>
    </source>
</evidence>
<feature type="compositionally biased region" description="Basic and acidic residues" evidence="6">
    <location>
        <begin position="293"/>
        <end position="303"/>
    </location>
</feature>
<feature type="region of interest" description="Disordered" evidence="6">
    <location>
        <begin position="1003"/>
        <end position="1046"/>
    </location>
</feature>
<dbReference type="InterPro" id="IPR000209">
    <property type="entry name" value="Peptidase_S8/S53_dom"/>
</dbReference>
<reference evidence="9" key="2">
    <citation type="journal article" date="2021" name="PeerJ">
        <title>Extensive microbial diversity within the chicken gut microbiome revealed by metagenomics and culture.</title>
        <authorList>
            <person name="Gilroy R."/>
            <person name="Ravi A."/>
            <person name="Getino M."/>
            <person name="Pursley I."/>
            <person name="Horton D.L."/>
            <person name="Alikhan N.F."/>
            <person name="Baker D."/>
            <person name="Gharbi K."/>
            <person name="Hall N."/>
            <person name="Watson M."/>
            <person name="Adriaenssens E.M."/>
            <person name="Foster-Nyarko E."/>
            <person name="Jarju S."/>
            <person name="Secka A."/>
            <person name="Antonio M."/>
            <person name="Oren A."/>
            <person name="Chaudhuri R.R."/>
            <person name="La Ragione R."/>
            <person name="Hildebrand F."/>
            <person name="Pallen M.J."/>
        </authorList>
    </citation>
    <scope>NUCLEOTIDE SEQUENCE</scope>
    <source>
        <strain evidence="9">35461</strain>
    </source>
</reference>
<dbReference type="PROSITE" id="PS00138">
    <property type="entry name" value="SUBTILASE_SER"/>
    <property type="match status" value="1"/>
</dbReference>
<dbReference type="EMBL" id="DVOR01000242">
    <property type="protein sequence ID" value="HIV09992.1"/>
    <property type="molecule type" value="Genomic_DNA"/>
</dbReference>
<feature type="region of interest" description="Disordered" evidence="6">
    <location>
        <begin position="31"/>
        <end position="71"/>
    </location>
</feature>
<dbReference type="InterPro" id="IPR034058">
    <property type="entry name" value="TagA/B/C/D_pept_dom"/>
</dbReference>
<dbReference type="SUPFAM" id="SSF49785">
    <property type="entry name" value="Galactose-binding domain-like"/>
    <property type="match status" value="1"/>
</dbReference>
<evidence type="ECO:0000256" key="5">
    <source>
        <dbReference type="PROSITE-ProRule" id="PRU01240"/>
    </source>
</evidence>
<evidence type="ECO:0000256" key="2">
    <source>
        <dbReference type="ARBA" id="ARBA00022670"/>
    </source>
</evidence>
<dbReference type="Gene3D" id="3.40.50.200">
    <property type="entry name" value="Peptidase S8/S53 domain"/>
    <property type="match status" value="1"/>
</dbReference>
<feature type="region of interest" description="Disordered" evidence="6">
    <location>
        <begin position="293"/>
        <end position="316"/>
    </location>
</feature>
<keyword evidence="3 5" id="KW-0378">Hydrolase</keyword>
<keyword evidence="2 5" id="KW-0645">Protease</keyword>
<feature type="chain" id="PRO_5038810852" evidence="7">
    <location>
        <begin position="22"/>
        <end position="1363"/>
    </location>
</feature>
<dbReference type="Gene3D" id="2.60.120.380">
    <property type="match status" value="1"/>
</dbReference>
<evidence type="ECO:0000313" key="9">
    <source>
        <dbReference type="EMBL" id="HIV09992.1"/>
    </source>
</evidence>
<accession>A0A9D1NNQ7</accession>
<evidence type="ECO:0000259" key="8">
    <source>
        <dbReference type="Pfam" id="PF00082"/>
    </source>
</evidence>
<dbReference type="PROSITE" id="PS00137">
    <property type="entry name" value="SUBTILASE_HIS"/>
    <property type="match status" value="1"/>
</dbReference>
<dbReference type="PANTHER" id="PTHR43399">
    <property type="entry name" value="SUBTILISIN-RELATED"/>
    <property type="match status" value="1"/>
</dbReference>